<evidence type="ECO:0000259" key="2">
    <source>
        <dbReference type="Pfam" id="PF13338"/>
    </source>
</evidence>
<dbReference type="InterPro" id="IPR007569">
    <property type="entry name" value="DUF559"/>
</dbReference>
<sequence>MGPLQNAFVAGGGFATSDELTVAGADSRTIRRLLAEGRIVRHRRGYYGLPSSLPSGGHALRLGGRLAGLSAADSFGIWAGWEHPLTLAVRGNAALVGGRRPATHAPGRRHDPAVGEFVVHWNDDRRDRRWCWRVSADRCVLQTLRWNDSETAAAVVETALSAGLIDLPELLTRTEGSPTLQALVRTCRSGAGSGVESIGRRRFERCGLEFDLQYPVPGVGRVDLKVVGAPLLIEFDGYRFHSSPARFADDRRRSAEAQARGFTTLRFTAVQVREDWDWVESTVFATLSRIHR</sequence>
<organism evidence="3 4">
    <name type="scientific">Frondihabitans cladoniiphilus</name>
    <dbReference type="NCBI Taxonomy" id="715785"/>
    <lineage>
        <taxon>Bacteria</taxon>
        <taxon>Bacillati</taxon>
        <taxon>Actinomycetota</taxon>
        <taxon>Actinomycetes</taxon>
        <taxon>Micrococcales</taxon>
        <taxon>Microbacteriaceae</taxon>
        <taxon>Frondihabitans</taxon>
    </lineage>
</organism>
<evidence type="ECO:0008006" key="5">
    <source>
        <dbReference type="Google" id="ProtNLM"/>
    </source>
</evidence>
<evidence type="ECO:0000313" key="4">
    <source>
        <dbReference type="Proteomes" id="UP001501295"/>
    </source>
</evidence>
<gene>
    <name evidence="3" type="ORF">GCM10025780_37270</name>
</gene>
<keyword evidence="4" id="KW-1185">Reference proteome</keyword>
<accession>A0ABP8WCQ7</accession>
<protein>
    <recommendedName>
        <fullName evidence="5">DUF559 domain-containing protein</fullName>
    </recommendedName>
</protein>
<name>A0ABP8WCQ7_9MICO</name>
<proteinExistence type="predicted"/>
<feature type="domain" description="DUF559" evidence="1">
    <location>
        <begin position="206"/>
        <end position="286"/>
    </location>
</feature>
<dbReference type="SUPFAM" id="SSF52980">
    <property type="entry name" value="Restriction endonuclease-like"/>
    <property type="match status" value="1"/>
</dbReference>
<feature type="domain" description="AbiEi antitoxin N-terminal" evidence="2">
    <location>
        <begin position="10"/>
        <end position="50"/>
    </location>
</feature>
<dbReference type="Pfam" id="PF04480">
    <property type="entry name" value="DUF559"/>
    <property type="match status" value="1"/>
</dbReference>
<evidence type="ECO:0000313" key="3">
    <source>
        <dbReference type="EMBL" id="GAA4686934.1"/>
    </source>
</evidence>
<dbReference type="Proteomes" id="UP001501295">
    <property type="component" value="Unassembled WGS sequence"/>
</dbReference>
<reference evidence="4" key="1">
    <citation type="journal article" date="2019" name="Int. J. Syst. Evol. Microbiol.">
        <title>The Global Catalogue of Microorganisms (GCM) 10K type strain sequencing project: providing services to taxonomists for standard genome sequencing and annotation.</title>
        <authorList>
            <consortium name="The Broad Institute Genomics Platform"/>
            <consortium name="The Broad Institute Genome Sequencing Center for Infectious Disease"/>
            <person name="Wu L."/>
            <person name="Ma J."/>
        </authorList>
    </citation>
    <scope>NUCLEOTIDE SEQUENCE [LARGE SCALE GENOMIC DNA]</scope>
    <source>
        <strain evidence="4">JCM 18956</strain>
    </source>
</reference>
<comment type="caution">
    <text evidence="3">The sequence shown here is derived from an EMBL/GenBank/DDBJ whole genome shotgun (WGS) entry which is preliminary data.</text>
</comment>
<evidence type="ECO:0000259" key="1">
    <source>
        <dbReference type="Pfam" id="PF04480"/>
    </source>
</evidence>
<dbReference type="InterPro" id="IPR011335">
    <property type="entry name" value="Restrct_endonuc-II-like"/>
</dbReference>
<dbReference type="Gene3D" id="3.40.960.10">
    <property type="entry name" value="VSR Endonuclease"/>
    <property type="match status" value="1"/>
</dbReference>
<dbReference type="EMBL" id="BAABLM010000012">
    <property type="protein sequence ID" value="GAA4686934.1"/>
    <property type="molecule type" value="Genomic_DNA"/>
</dbReference>
<dbReference type="InterPro" id="IPR025159">
    <property type="entry name" value="AbiEi_N"/>
</dbReference>
<dbReference type="Pfam" id="PF13338">
    <property type="entry name" value="AbiEi_4"/>
    <property type="match status" value="1"/>
</dbReference>